<organism evidence="2 3">
    <name type="scientific">Neorhizobium phenanthreniclasticum</name>
    <dbReference type="NCBI Taxonomy" id="3157917"/>
    <lineage>
        <taxon>Bacteria</taxon>
        <taxon>Pseudomonadati</taxon>
        <taxon>Pseudomonadota</taxon>
        <taxon>Alphaproteobacteria</taxon>
        <taxon>Hyphomicrobiales</taxon>
        <taxon>Rhizobiaceae</taxon>
        <taxon>Rhizobium/Agrobacterium group</taxon>
        <taxon>Neorhizobium</taxon>
    </lineage>
</organism>
<gene>
    <name evidence="2" type="ORF">ABK249_17755</name>
</gene>
<dbReference type="Gene3D" id="3.30.530.20">
    <property type="match status" value="1"/>
</dbReference>
<dbReference type="CDD" id="cd05018">
    <property type="entry name" value="CoxG"/>
    <property type="match status" value="1"/>
</dbReference>
<dbReference type="EMBL" id="JBEAAL010000013">
    <property type="protein sequence ID" value="MEQ1406777.1"/>
    <property type="molecule type" value="Genomic_DNA"/>
</dbReference>
<evidence type="ECO:0000313" key="2">
    <source>
        <dbReference type="EMBL" id="MEQ1406777.1"/>
    </source>
</evidence>
<comment type="caution">
    <text evidence="2">The sequence shown here is derived from an EMBL/GenBank/DDBJ whole genome shotgun (WGS) entry which is preliminary data.</text>
</comment>
<proteinExistence type="predicted"/>
<dbReference type="Pfam" id="PF06240">
    <property type="entry name" value="COXG"/>
    <property type="match status" value="1"/>
</dbReference>
<reference evidence="2 3" key="1">
    <citation type="submission" date="2024-05" db="EMBL/GenBank/DDBJ databases">
        <title>Neorhizobium sp. Rsf11, a plant growth promoting and heavy metal resistant PAH-degrader.</title>
        <authorList>
            <person name="Golubev S.N."/>
            <person name="Muratova A.Y."/>
            <person name="Markelova M.I."/>
        </authorList>
    </citation>
    <scope>NUCLEOTIDE SEQUENCE [LARGE SCALE GENOMIC DNA]</scope>
    <source>
        <strain evidence="2 3">Rsf11</strain>
    </source>
</reference>
<feature type="transmembrane region" description="Helical" evidence="1">
    <location>
        <begin position="202"/>
        <end position="221"/>
    </location>
</feature>
<dbReference type="SUPFAM" id="SSF55961">
    <property type="entry name" value="Bet v1-like"/>
    <property type="match status" value="1"/>
</dbReference>
<keyword evidence="1" id="KW-1133">Transmembrane helix</keyword>
<accession>A0ABV0M4I8</accession>
<dbReference type="PANTHER" id="PTHR38588">
    <property type="entry name" value="BLL0334 PROTEIN"/>
    <property type="match status" value="1"/>
</dbReference>
<evidence type="ECO:0000256" key="1">
    <source>
        <dbReference type="SAM" id="Phobius"/>
    </source>
</evidence>
<dbReference type="PANTHER" id="PTHR38588:SF1">
    <property type="entry name" value="BLL0334 PROTEIN"/>
    <property type="match status" value="1"/>
</dbReference>
<keyword evidence="3" id="KW-1185">Reference proteome</keyword>
<name>A0ABV0M4I8_9HYPH</name>
<protein>
    <submittedName>
        <fullName evidence="2">Carbon monoxide dehydrogenase subunit G</fullName>
    </submittedName>
</protein>
<sequence length="222" mass="22012">MDLKGEYRIAAPREHVWALINDPAVLKACIPGCESLEGTPETGFAARVTTKIGPVKATFAGEVTLSNVTAPESLTISGEGKGGVAGFAKGGADVHLAEDGADTVLTYLAKAQVGGKLAQLGSRLIDSTAKKLADEFFEKLAARAVMVDHATDAGVAEAIATAAVAAPVMSAAAPAPIPPAAPEAAGPVVAPAAPAGQRVSCLPYIIAGVVAVAVIAVAALAA</sequence>
<dbReference type="InterPro" id="IPR023393">
    <property type="entry name" value="START-like_dom_sf"/>
</dbReference>
<dbReference type="InterPro" id="IPR010419">
    <property type="entry name" value="CO_DH_gsu"/>
</dbReference>
<keyword evidence="1" id="KW-0472">Membrane</keyword>
<evidence type="ECO:0000313" key="3">
    <source>
        <dbReference type="Proteomes" id="UP001496627"/>
    </source>
</evidence>
<keyword evidence="1" id="KW-0812">Transmembrane</keyword>
<dbReference type="RefSeq" id="WP_348863524.1">
    <property type="nucleotide sequence ID" value="NZ_JBEAAL010000013.1"/>
</dbReference>
<dbReference type="Proteomes" id="UP001496627">
    <property type="component" value="Unassembled WGS sequence"/>
</dbReference>